<dbReference type="OrthoDB" id="5338458at2759"/>
<reference evidence="3" key="2">
    <citation type="journal article" date="2023" name="IMA Fungus">
        <title>Comparative genomic study of the Penicillium genus elucidates a diverse pangenome and 15 lateral gene transfer events.</title>
        <authorList>
            <person name="Petersen C."/>
            <person name="Sorensen T."/>
            <person name="Nielsen M.R."/>
            <person name="Sondergaard T.E."/>
            <person name="Sorensen J.L."/>
            <person name="Fitzpatrick D.A."/>
            <person name="Frisvad J.C."/>
            <person name="Nielsen K.L."/>
        </authorList>
    </citation>
    <scope>NUCLEOTIDE SEQUENCE</scope>
    <source>
        <strain evidence="3">IBT 19713</strain>
    </source>
</reference>
<dbReference type="AlphaFoldDB" id="A0A9W9NBL4"/>
<dbReference type="InterPro" id="IPR021264">
    <property type="entry name" value="AFUB_079030/YDR124W-like"/>
</dbReference>
<dbReference type="PANTHER" id="PTHR36102">
    <property type="entry name" value="CHROMOSOME 10, WHOLE GENOME SHOTGUN SEQUENCE"/>
    <property type="match status" value="1"/>
</dbReference>
<dbReference type="Proteomes" id="UP001150941">
    <property type="component" value="Unassembled WGS sequence"/>
</dbReference>
<gene>
    <name evidence="3" type="ORF">N7468_009874</name>
</gene>
<name>A0A9W9NBL4_9EURO</name>
<proteinExistence type="predicted"/>
<keyword evidence="4" id="KW-1185">Reference proteome</keyword>
<sequence length="461" mass="51717">MGDEIRNASYPHFALVYIDDQGHLRQEASPSFPGNGESFISPQVREAFLGAMTNSSETIPSRQHAKPFWNVEEIRGGCAGGLLRGPLGNFQAPTRGSTVSTRNRHTFENDRIIPRSDLANLSSPAPWQAQQARRNGWSQPPAQSQTTKSYNAKNTEIAKISVRDKDLLRKYYTRAFKKLNYRNCCFIAKAYIKLVEPCKQKKFPYSGRIWFNGRRQQLHSSKTSPPWWPSGLSHNPPDKLERKDVIILLICLLCDLHKTHQITVQKLKEADQTIHRLIGPRKQVILDEIYRVRQEEENYIDKKTGKPFSSAYGVDFLHKSHTDFISDGEALVTISRKHLPSPSKSSESSEKIGQAFAEQHNEGEATPSQVAPAQGIHTQKSSVSLDCQSTSNMPSFPIIPASTVFSDAAFRGAEQSITHAYFQPGYLYQQSIEATILSGMAPFGGTVDPNTLDYSFKDQCQ</sequence>
<reference evidence="3" key="1">
    <citation type="submission" date="2022-11" db="EMBL/GenBank/DDBJ databases">
        <authorList>
            <person name="Petersen C."/>
        </authorList>
    </citation>
    <scope>NUCLEOTIDE SEQUENCE</scope>
    <source>
        <strain evidence="3">IBT 19713</strain>
    </source>
</reference>
<feature type="domain" description="Subtelomeric hrmA-associated cluster protein AFUB-079030/YDR124W-like helical bundle" evidence="2">
    <location>
        <begin position="162"/>
        <end position="294"/>
    </location>
</feature>
<feature type="region of interest" description="Disordered" evidence="1">
    <location>
        <begin position="122"/>
        <end position="151"/>
    </location>
</feature>
<accession>A0A9W9NBL4</accession>
<dbReference type="Pfam" id="PF11001">
    <property type="entry name" value="AFUB_07903_YDR124W_hel"/>
    <property type="match status" value="1"/>
</dbReference>
<organism evidence="3 4">
    <name type="scientific">Penicillium chermesinum</name>
    <dbReference type="NCBI Taxonomy" id="63820"/>
    <lineage>
        <taxon>Eukaryota</taxon>
        <taxon>Fungi</taxon>
        <taxon>Dikarya</taxon>
        <taxon>Ascomycota</taxon>
        <taxon>Pezizomycotina</taxon>
        <taxon>Eurotiomycetes</taxon>
        <taxon>Eurotiomycetidae</taxon>
        <taxon>Eurotiales</taxon>
        <taxon>Aspergillaceae</taxon>
        <taxon>Penicillium</taxon>
    </lineage>
</organism>
<comment type="caution">
    <text evidence="3">The sequence shown here is derived from an EMBL/GenBank/DDBJ whole genome shotgun (WGS) entry which is preliminary data.</text>
</comment>
<dbReference type="EMBL" id="JAPQKS010000008">
    <property type="protein sequence ID" value="KAJ5216866.1"/>
    <property type="molecule type" value="Genomic_DNA"/>
</dbReference>
<protein>
    <recommendedName>
        <fullName evidence="2">Subtelomeric hrmA-associated cluster protein AFUB-079030/YDR124W-like helical bundle domain-containing protein</fullName>
    </recommendedName>
</protein>
<dbReference type="RefSeq" id="XP_058325737.1">
    <property type="nucleotide sequence ID" value="XM_058479169.1"/>
</dbReference>
<evidence type="ECO:0000256" key="1">
    <source>
        <dbReference type="SAM" id="MobiDB-lite"/>
    </source>
</evidence>
<dbReference type="GeneID" id="83206473"/>
<evidence type="ECO:0000313" key="4">
    <source>
        <dbReference type="Proteomes" id="UP001150941"/>
    </source>
</evidence>
<evidence type="ECO:0000259" key="2">
    <source>
        <dbReference type="Pfam" id="PF11001"/>
    </source>
</evidence>
<evidence type="ECO:0000313" key="3">
    <source>
        <dbReference type="EMBL" id="KAJ5216866.1"/>
    </source>
</evidence>
<dbReference type="PANTHER" id="PTHR36102:SF1">
    <property type="entry name" value="YDR124W-LIKE HELICAL BUNDLE DOMAIN-CONTAINING PROTEIN"/>
    <property type="match status" value="1"/>
</dbReference>
<dbReference type="InterPro" id="IPR047092">
    <property type="entry name" value="AFUB_07903/YDR124W-like_hel"/>
</dbReference>
<feature type="region of interest" description="Disordered" evidence="1">
    <location>
        <begin position="337"/>
        <end position="370"/>
    </location>
</feature>